<dbReference type="AlphaFoldDB" id="A0A7R8WMI4"/>
<evidence type="ECO:0000259" key="2">
    <source>
        <dbReference type="Pfam" id="PF12572"/>
    </source>
</evidence>
<name>A0A7R8WMI4_9CRUS</name>
<feature type="domain" description="DUF3752" evidence="2">
    <location>
        <begin position="113"/>
        <end position="275"/>
    </location>
</feature>
<proteinExistence type="predicted"/>
<feature type="compositionally biased region" description="Basic and acidic residues" evidence="1">
    <location>
        <begin position="256"/>
        <end position="265"/>
    </location>
</feature>
<feature type="region of interest" description="Disordered" evidence="1">
    <location>
        <begin position="1"/>
        <end position="61"/>
    </location>
</feature>
<dbReference type="EMBL" id="OB663863">
    <property type="protein sequence ID" value="CAD7231776.1"/>
    <property type="molecule type" value="Genomic_DNA"/>
</dbReference>
<reference evidence="3" key="1">
    <citation type="submission" date="2020-11" db="EMBL/GenBank/DDBJ databases">
        <authorList>
            <person name="Tran Van P."/>
        </authorList>
    </citation>
    <scope>NUCLEOTIDE SEQUENCE</scope>
</reference>
<gene>
    <name evidence="3" type="ORF">CTOB1V02_LOCUS9619</name>
</gene>
<feature type="compositionally biased region" description="Basic and acidic residues" evidence="1">
    <location>
        <begin position="178"/>
        <end position="197"/>
    </location>
</feature>
<evidence type="ECO:0000313" key="3">
    <source>
        <dbReference type="EMBL" id="CAD7231776.1"/>
    </source>
</evidence>
<accession>A0A7R8WMI4</accession>
<feature type="compositionally biased region" description="Basic and acidic residues" evidence="1">
    <location>
        <begin position="230"/>
        <end position="249"/>
    </location>
</feature>
<feature type="compositionally biased region" description="Polar residues" evidence="1">
    <location>
        <begin position="268"/>
        <end position="282"/>
    </location>
</feature>
<organism evidence="3">
    <name type="scientific">Cyprideis torosa</name>
    <dbReference type="NCBI Taxonomy" id="163714"/>
    <lineage>
        <taxon>Eukaryota</taxon>
        <taxon>Metazoa</taxon>
        <taxon>Ecdysozoa</taxon>
        <taxon>Arthropoda</taxon>
        <taxon>Crustacea</taxon>
        <taxon>Oligostraca</taxon>
        <taxon>Ostracoda</taxon>
        <taxon>Podocopa</taxon>
        <taxon>Podocopida</taxon>
        <taxon>Cytherocopina</taxon>
        <taxon>Cytheroidea</taxon>
        <taxon>Cytherideidae</taxon>
        <taxon>Cyprideis</taxon>
    </lineage>
</organism>
<dbReference type="OrthoDB" id="341477at2759"/>
<dbReference type="PANTHER" id="PTHR46370:SF1">
    <property type="entry name" value="GPALPP MOTIFS-CONTAINING PROTEIN 1"/>
    <property type="match status" value="1"/>
</dbReference>
<feature type="compositionally biased region" description="Pro residues" evidence="1">
    <location>
        <begin position="1"/>
        <end position="22"/>
    </location>
</feature>
<dbReference type="Pfam" id="PF12572">
    <property type="entry name" value="DUF3752"/>
    <property type="match status" value="1"/>
</dbReference>
<dbReference type="InterPro" id="IPR046331">
    <property type="entry name" value="GPAM1-like"/>
</dbReference>
<dbReference type="PANTHER" id="PTHR46370">
    <property type="entry name" value="GPALPP MOTIFS-CONTAINING PROTEIN 1"/>
    <property type="match status" value="1"/>
</dbReference>
<dbReference type="InterPro" id="IPR022226">
    <property type="entry name" value="DUF3752"/>
</dbReference>
<feature type="region of interest" description="Disordered" evidence="1">
    <location>
        <begin position="128"/>
        <end position="282"/>
    </location>
</feature>
<protein>
    <recommendedName>
        <fullName evidence="2">DUF3752 domain-containing protein</fullName>
    </recommendedName>
</protein>
<evidence type="ECO:0000256" key="1">
    <source>
        <dbReference type="SAM" id="MobiDB-lite"/>
    </source>
</evidence>
<feature type="compositionally biased region" description="Basic residues" evidence="1">
    <location>
        <begin position="213"/>
        <end position="229"/>
    </location>
</feature>
<sequence>MSTPPPDPCPPVLGPTLPPGFPLPSAGDGGSHDEVGDVAFGPALPPGLKSGAPSPEAVEGPIIGPSVQLIADDADRTAAAVAAVARRAGGQDASEAAGGPDPTERERWMLELPETNRKLFGMGARTFSKQTESVVQDRGWTEAPGGGGGASSAQESGEGTGTGFAEDAVGDASLSSRLEQRETAARDERLRRETEVHNKKKKRKKTLMEIHEKKLKKKMKKEKKKRKKEKEKGRSSPKPERRPFDRDIDLSIGRIDSARTKELVSKSKLLNSKFGSGQQKFL</sequence>
<feature type="region of interest" description="Disordered" evidence="1">
    <location>
        <begin position="84"/>
        <end position="106"/>
    </location>
</feature>